<evidence type="ECO:0000313" key="2">
    <source>
        <dbReference type="EMBL" id="VDL74574.1"/>
    </source>
</evidence>
<evidence type="ECO:0000313" key="3">
    <source>
        <dbReference type="Proteomes" id="UP000271162"/>
    </source>
</evidence>
<reference evidence="2 3" key="2">
    <citation type="submission" date="2018-11" db="EMBL/GenBank/DDBJ databases">
        <authorList>
            <consortium name="Pathogen Informatics"/>
        </authorList>
    </citation>
    <scope>NUCLEOTIDE SEQUENCE [LARGE SCALE GENOMIC DNA]</scope>
</reference>
<dbReference type="EMBL" id="UYSL01020431">
    <property type="protein sequence ID" value="VDL74574.1"/>
    <property type="molecule type" value="Genomic_DNA"/>
</dbReference>
<feature type="region of interest" description="Disordered" evidence="1">
    <location>
        <begin position="79"/>
        <end position="109"/>
    </location>
</feature>
<feature type="region of interest" description="Disordered" evidence="1">
    <location>
        <begin position="316"/>
        <end position="336"/>
    </location>
</feature>
<dbReference type="STRING" id="27835.A0A0N4Y4X1"/>
<dbReference type="AlphaFoldDB" id="A0A0N4Y4X1"/>
<protein>
    <submittedName>
        <fullName evidence="4">H15 domain-containing protein</fullName>
    </submittedName>
</protein>
<organism evidence="4">
    <name type="scientific">Nippostrongylus brasiliensis</name>
    <name type="common">Rat hookworm</name>
    <dbReference type="NCBI Taxonomy" id="27835"/>
    <lineage>
        <taxon>Eukaryota</taxon>
        <taxon>Metazoa</taxon>
        <taxon>Ecdysozoa</taxon>
        <taxon>Nematoda</taxon>
        <taxon>Chromadorea</taxon>
        <taxon>Rhabditida</taxon>
        <taxon>Rhabditina</taxon>
        <taxon>Rhabditomorpha</taxon>
        <taxon>Strongyloidea</taxon>
        <taxon>Heligmosomidae</taxon>
        <taxon>Nippostrongylus</taxon>
    </lineage>
</organism>
<evidence type="ECO:0000313" key="4">
    <source>
        <dbReference type="WBParaSite" id="NBR_0001098401-mRNA-1"/>
    </source>
</evidence>
<gene>
    <name evidence="2" type="ORF">NBR_LOCUS10985</name>
</gene>
<feature type="region of interest" description="Disordered" evidence="1">
    <location>
        <begin position="192"/>
        <end position="217"/>
    </location>
</feature>
<keyword evidence="3" id="KW-1185">Reference proteome</keyword>
<accession>A0A0N4Y4X1</accession>
<sequence length="423" mass="46768">MSDDQLRRCVLDELRKAQGEPLAPAELFERCGGAKATNLNVDTFIAFVDHHCSRAVKLIHDDGDENSHPKFALHVDSSRKTGTLKRKARSSSQSSSRGGTPDPAKTRFDPRTDGFEVFCHIVRRLCSNTRDGTVNWNVVRNQYRKDTGRHLNAEELNAMCGTLNLTKHDILNHHLSGVVEVVDRRGQLLRLASPFDPKTPSPISSKSRSPGDASPTAAAAFDENQEIDHDVARRQQIVEQLRKNGVIVDENGRAVTPPEQVTSDKPPEITVDEKKILDEFITPNLSPEKGELDAEEFTTPMSVMNEINQTPSSVDQMLETSGEGGYVTGYDGTPESDVSLDIAVDRSFLDSTPRRTHEITLCHADADSTTEKEEVLESVESVEEVVITEDESTIKDDIEEIAVSPIVQTPSDIEENVEQSDES</sequence>
<dbReference type="Proteomes" id="UP000271162">
    <property type="component" value="Unassembled WGS sequence"/>
</dbReference>
<name>A0A0N4Y4X1_NIPBR</name>
<evidence type="ECO:0000256" key="1">
    <source>
        <dbReference type="SAM" id="MobiDB-lite"/>
    </source>
</evidence>
<dbReference type="WBParaSite" id="NBR_0001098401-mRNA-1">
    <property type="protein sequence ID" value="NBR_0001098401-mRNA-1"/>
    <property type="gene ID" value="NBR_0001098401"/>
</dbReference>
<proteinExistence type="predicted"/>
<reference evidence="4" key="1">
    <citation type="submission" date="2017-02" db="UniProtKB">
        <authorList>
            <consortium name="WormBaseParasite"/>
        </authorList>
    </citation>
    <scope>IDENTIFICATION</scope>
</reference>